<reference evidence="3 4" key="1">
    <citation type="submission" date="2023-07" db="EMBL/GenBank/DDBJ databases">
        <title>Sequencing the genomes of 1000 actinobacteria strains.</title>
        <authorList>
            <person name="Klenk H.-P."/>
        </authorList>
    </citation>
    <scope>NUCLEOTIDE SEQUENCE [LARGE SCALE GENOMIC DNA]</scope>
    <source>
        <strain evidence="3 4">DSM 44109</strain>
    </source>
</reference>
<dbReference type="Gene3D" id="3.30.559.30">
    <property type="entry name" value="Nonribosomal peptide synthetase, condensation domain"/>
    <property type="match status" value="1"/>
</dbReference>
<feature type="domain" description="Carrier" evidence="2">
    <location>
        <begin position="941"/>
        <end position="1016"/>
    </location>
</feature>
<sequence>MRAAWRAVLQRHEALRTTLVEIDGRLVQRIADEDDNPMSFVDLSGTPPQDRETQLDRFCADWADTPFDLAAGPPVRSAVVRLSVTEHVLLLALHQAVADDRSVSVLVEDLSAGYAAEDSGRPAALPALASQYADYAREQRAQESAPELLEWWIARLTPPPPPLDLPTDRARPAEPSFHGGAVSFDWGEDFGRSLAGLARAAGTSPWVVLLAGFQCLLHRYSGEDRIAVGVPATVRPDSGADALIGPFHNLLVLCADVSQAPTFRELVAGVAQLAEGASAHRQLPFAHLVRALKVERDPRRIPLCDAMFVSPQAPESELRLAGAQVRRRPVDGRAARADLTLTVGSTHSSVTGSLEYRAGLFERSSARAILDQLHTLLAAALATPDLPVGALPLEDEERIRAAVGEADHITGAAPAEWPVHELVRRHAERHPEAVAIAWQGTTVTYRDLVGQAASITASLRALGTVEGQAVAVRLPRGVRQIAALLGVLGAGAHLVWFGTADAGERGKAVLQDLRPTCLVLDEETAGDELSTWYRDELGGRVLDLSAPDRSEALPVPPTPPGSGLGEWAYVAYTSGSTGRPKGISQTHGAFAQFVTWLAAEFGIGPGSRVAQWVAPEHDPALCEVFATLVSGGTLCPVPERIRMNPEKLVDWLADEQITLIETVPSFAKEILALVTSEDSAGRLAALDHLLLMGEALPEELANGLRAALPFTRLINAYGPTETIAATWHEISAPVHGTVPIGRSIPGRQVLVLDELDRPCPAGVTGEIVILTPYVTPGYIGAGAGVGPAFLPVRGLEASGAEPGGCYRTGDLGRRRWDGLLEFRGRKDFQVKLLGNRVELTDVEAALAAHDSVTECAVAALTNKEGLVTRLMVYVVPQRTPSGDAAGSPEVWRAHLRRRFGKLTLPASFMIMNDRLPRNLAGKVDRRRLPDPGPLPAKDAPMPRTWAERRMAEIWSELLGTDQLSTEDTLFAVGGHSLLIPLLITLIHERFGVQLSLRECFANPSLAGLSALVESAVRNSPTTTSDPVPNASL</sequence>
<dbReference type="InterPro" id="IPR023213">
    <property type="entry name" value="CAT-like_dom_sf"/>
</dbReference>
<dbReference type="Gene3D" id="3.30.300.30">
    <property type="match status" value="1"/>
</dbReference>
<evidence type="ECO:0000256" key="1">
    <source>
        <dbReference type="ARBA" id="ARBA00001957"/>
    </source>
</evidence>
<dbReference type="InterPro" id="IPR020845">
    <property type="entry name" value="AMP-binding_CS"/>
</dbReference>
<evidence type="ECO:0000313" key="3">
    <source>
        <dbReference type="EMBL" id="MDP9870297.1"/>
    </source>
</evidence>
<dbReference type="InterPro" id="IPR009081">
    <property type="entry name" value="PP-bd_ACP"/>
</dbReference>
<dbReference type="SUPFAM" id="SSF52777">
    <property type="entry name" value="CoA-dependent acyltransferases"/>
    <property type="match status" value="2"/>
</dbReference>
<dbReference type="PANTHER" id="PTHR45527">
    <property type="entry name" value="NONRIBOSOMAL PEPTIDE SYNTHETASE"/>
    <property type="match status" value="1"/>
</dbReference>
<comment type="cofactor">
    <cofactor evidence="1">
        <name>pantetheine 4'-phosphate</name>
        <dbReference type="ChEBI" id="CHEBI:47942"/>
    </cofactor>
</comment>
<keyword evidence="4" id="KW-1185">Reference proteome</keyword>
<name>A0ABT9RM01_9ACTN</name>
<dbReference type="PROSITE" id="PS00455">
    <property type="entry name" value="AMP_BINDING"/>
    <property type="match status" value="1"/>
</dbReference>
<dbReference type="Proteomes" id="UP001230426">
    <property type="component" value="Unassembled WGS sequence"/>
</dbReference>
<proteinExistence type="predicted"/>
<dbReference type="InterPro" id="IPR000873">
    <property type="entry name" value="AMP-dep_synth/lig_dom"/>
</dbReference>
<evidence type="ECO:0000259" key="2">
    <source>
        <dbReference type="PROSITE" id="PS50075"/>
    </source>
</evidence>
<dbReference type="SUPFAM" id="SSF56801">
    <property type="entry name" value="Acetyl-CoA synthetase-like"/>
    <property type="match status" value="1"/>
</dbReference>
<gene>
    <name evidence="3" type="ORF">J2S55_009635</name>
</gene>
<dbReference type="Gene3D" id="1.10.1200.10">
    <property type="entry name" value="ACP-like"/>
    <property type="match status" value="1"/>
</dbReference>
<dbReference type="InterPro" id="IPR036736">
    <property type="entry name" value="ACP-like_sf"/>
</dbReference>
<dbReference type="PANTHER" id="PTHR45527:SF1">
    <property type="entry name" value="FATTY ACID SYNTHASE"/>
    <property type="match status" value="1"/>
</dbReference>
<dbReference type="InterPro" id="IPR045851">
    <property type="entry name" value="AMP-bd_C_sf"/>
</dbReference>
<protein>
    <submittedName>
        <fullName evidence="3">Amino acid adenylation domain-containing protein</fullName>
    </submittedName>
</protein>
<dbReference type="CDD" id="cd05930">
    <property type="entry name" value="A_NRPS"/>
    <property type="match status" value="1"/>
</dbReference>
<dbReference type="Pfam" id="PF00668">
    <property type="entry name" value="Condensation"/>
    <property type="match status" value="1"/>
</dbReference>
<dbReference type="Gene3D" id="3.40.50.12780">
    <property type="entry name" value="N-terminal domain of ligase-like"/>
    <property type="match status" value="1"/>
</dbReference>
<dbReference type="CDD" id="cd19531">
    <property type="entry name" value="LCL_NRPS-like"/>
    <property type="match status" value="1"/>
</dbReference>
<dbReference type="SUPFAM" id="SSF47336">
    <property type="entry name" value="ACP-like"/>
    <property type="match status" value="1"/>
</dbReference>
<dbReference type="Pfam" id="PF00550">
    <property type="entry name" value="PP-binding"/>
    <property type="match status" value="1"/>
</dbReference>
<dbReference type="EMBL" id="JAUSRB010000003">
    <property type="protein sequence ID" value="MDP9870297.1"/>
    <property type="molecule type" value="Genomic_DNA"/>
</dbReference>
<dbReference type="InterPro" id="IPR025110">
    <property type="entry name" value="AMP-bd_C"/>
</dbReference>
<dbReference type="Gene3D" id="3.30.559.10">
    <property type="entry name" value="Chloramphenicol acetyltransferase-like domain"/>
    <property type="match status" value="1"/>
</dbReference>
<dbReference type="InterPro" id="IPR042099">
    <property type="entry name" value="ANL_N_sf"/>
</dbReference>
<dbReference type="InterPro" id="IPR001242">
    <property type="entry name" value="Condensation_dom"/>
</dbReference>
<evidence type="ECO:0000313" key="4">
    <source>
        <dbReference type="Proteomes" id="UP001230426"/>
    </source>
</evidence>
<dbReference type="PROSITE" id="PS50075">
    <property type="entry name" value="CARRIER"/>
    <property type="match status" value="1"/>
</dbReference>
<dbReference type="Pfam" id="PF00501">
    <property type="entry name" value="AMP-binding"/>
    <property type="match status" value="1"/>
</dbReference>
<organism evidence="3 4">
    <name type="scientific">Streptosporangium brasiliense</name>
    <dbReference type="NCBI Taxonomy" id="47480"/>
    <lineage>
        <taxon>Bacteria</taxon>
        <taxon>Bacillati</taxon>
        <taxon>Actinomycetota</taxon>
        <taxon>Actinomycetes</taxon>
        <taxon>Streptosporangiales</taxon>
        <taxon>Streptosporangiaceae</taxon>
        <taxon>Streptosporangium</taxon>
    </lineage>
</organism>
<comment type="caution">
    <text evidence="3">The sequence shown here is derived from an EMBL/GenBank/DDBJ whole genome shotgun (WGS) entry which is preliminary data.</text>
</comment>
<dbReference type="Pfam" id="PF13193">
    <property type="entry name" value="AMP-binding_C"/>
    <property type="match status" value="1"/>
</dbReference>
<accession>A0ABT9RM01</accession>